<accession>A0ABT0TCH0</accession>
<keyword evidence="2" id="KW-1185">Reference proteome</keyword>
<name>A0ABT0TCH0_9CORY</name>
<reference evidence="1 2" key="1">
    <citation type="submission" date="2022-05" db="EMBL/GenBank/DDBJ databases">
        <title>Corynebacterium sp. B5-R-101 sp. nov., isolated from human feces.</title>
        <authorList>
            <person name="Shamsuzzaman M."/>
            <person name="Dahal R.H."/>
        </authorList>
    </citation>
    <scope>NUCLEOTIDE SEQUENCE [LARGE SCALE GENOMIC DNA]</scope>
    <source>
        <strain evidence="1 2">B5-R-101</strain>
    </source>
</reference>
<dbReference type="EMBL" id="JAMKFF010000012">
    <property type="protein sequence ID" value="MCL8494770.1"/>
    <property type="molecule type" value="Genomic_DNA"/>
</dbReference>
<proteinExistence type="predicted"/>
<protein>
    <submittedName>
        <fullName evidence="1">Uncharacterized protein</fullName>
    </submittedName>
</protein>
<comment type="caution">
    <text evidence="1">The sequence shown here is derived from an EMBL/GenBank/DDBJ whole genome shotgun (WGS) entry which is preliminary data.</text>
</comment>
<gene>
    <name evidence="1" type="ORF">M5J06_11675</name>
</gene>
<dbReference type="RefSeq" id="WP_250224725.1">
    <property type="nucleotide sequence ID" value="NZ_JAMFTR010000012.1"/>
</dbReference>
<sequence>MAEHSITPYLFSLAPKGKPTEILKMGNVCSNPELTGSDFAANCFYQLVKEEDPRVYGTDSTRLLEGMEVLRSGDQVLFKMRVGIKGFNSNLDLASLGTTATRKFGDAEWFTLRALFVSIQGGRKALLLVERVANYSAYGIISELFKNAARVNLKRDLTARFEPIQDIRTMGQNLGEMITKSVEFRVPLARGESEIEEEAAGEDEVNPLDWIARASLKRATKYTVRGGFGQFSKFRNKSTEELAQTFGYYPENLEETEVVATVETARGKSRTISILDEETPSVSFSIEREIQDEVPTDAEFLATADFVIEGTSNLTDIDSRPSKNIDSFEEVGSLQSFEVWKLDE</sequence>
<evidence type="ECO:0000313" key="2">
    <source>
        <dbReference type="Proteomes" id="UP001203579"/>
    </source>
</evidence>
<dbReference type="Proteomes" id="UP001203579">
    <property type="component" value="Unassembled WGS sequence"/>
</dbReference>
<organism evidence="1 2">
    <name type="scientific">Corynebacterium intestinale</name>
    <dbReference type="NCBI Taxonomy" id="2943492"/>
    <lineage>
        <taxon>Bacteria</taxon>
        <taxon>Bacillati</taxon>
        <taxon>Actinomycetota</taxon>
        <taxon>Actinomycetes</taxon>
        <taxon>Mycobacteriales</taxon>
        <taxon>Corynebacteriaceae</taxon>
        <taxon>Corynebacterium</taxon>
    </lineage>
</organism>
<evidence type="ECO:0000313" key="1">
    <source>
        <dbReference type="EMBL" id="MCL8494770.1"/>
    </source>
</evidence>